<dbReference type="Gene3D" id="3.90.470.20">
    <property type="entry name" value="4'-phosphopantetheinyl transferase domain"/>
    <property type="match status" value="1"/>
</dbReference>
<keyword evidence="7 8" id="KW-0275">Fatty acid biosynthesis</keyword>
<comment type="cofactor">
    <cofactor evidence="8">
        <name>Mg(2+)</name>
        <dbReference type="ChEBI" id="CHEBI:18420"/>
    </cofactor>
</comment>
<accession>A0A1G7N3P1</accession>
<dbReference type="Pfam" id="PF01648">
    <property type="entry name" value="ACPS"/>
    <property type="match status" value="1"/>
</dbReference>
<dbReference type="InterPro" id="IPR037143">
    <property type="entry name" value="4-PPantetheinyl_Trfase_dom_sf"/>
</dbReference>
<reference evidence="10 11" key="1">
    <citation type="submission" date="2016-10" db="EMBL/GenBank/DDBJ databases">
        <authorList>
            <person name="de Groot N.N."/>
        </authorList>
    </citation>
    <scope>NUCLEOTIDE SEQUENCE [LARGE SCALE GENOMIC DNA]</scope>
    <source>
        <strain evidence="10 11">DSM 569</strain>
    </source>
</reference>
<evidence type="ECO:0000256" key="1">
    <source>
        <dbReference type="ARBA" id="ARBA00022516"/>
    </source>
</evidence>
<evidence type="ECO:0000313" key="10">
    <source>
        <dbReference type="EMBL" id="SDF68624.1"/>
    </source>
</evidence>
<evidence type="ECO:0000256" key="7">
    <source>
        <dbReference type="ARBA" id="ARBA00023160"/>
    </source>
</evidence>
<dbReference type="InterPro" id="IPR002582">
    <property type="entry name" value="ACPS"/>
</dbReference>
<dbReference type="NCBIfam" id="TIGR00556">
    <property type="entry name" value="pantethn_trn"/>
    <property type="match status" value="1"/>
</dbReference>
<evidence type="ECO:0000256" key="4">
    <source>
        <dbReference type="ARBA" id="ARBA00022832"/>
    </source>
</evidence>
<dbReference type="NCBIfam" id="TIGR00516">
    <property type="entry name" value="acpS"/>
    <property type="match status" value="1"/>
</dbReference>
<dbReference type="InterPro" id="IPR008278">
    <property type="entry name" value="4-PPantetheinyl_Trfase_dom"/>
</dbReference>
<keyword evidence="3 8" id="KW-0479">Metal-binding</keyword>
<dbReference type="Proteomes" id="UP000183404">
    <property type="component" value="Unassembled WGS sequence"/>
</dbReference>
<feature type="domain" description="4'-phosphopantetheinyl transferase" evidence="9">
    <location>
        <begin position="5"/>
        <end position="98"/>
    </location>
</feature>
<dbReference type="GO" id="GO:0006633">
    <property type="term" value="P:fatty acid biosynthetic process"/>
    <property type="evidence" value="ECO:0007669"/>
    <property type="project" value="UniProtKB-UniRule"/>
</dbReference>
<proteinExistence type="inferred from homology"/>
<evidence type="ECO:0000256" key="5">
    <source>
        <dbReference type="ARBA" id="ARBA00022842"/>
    </source>
</evidence>
<evidence type="ECO:0000259" key="9">
    <source>
        <dbReference type="Pfam" id="PF01648"/>
    </source>
</evidence>
<keyword evidence="1 8" id="KW-0444">Lipid biosynthesis</keyword>
<dbReference type="HAMAP" id="MF_00101">
    <property type="entry name" value="AcpS"/>
    <property type="match status" value="1"/>
</dbReference>
<keyword evidence="2 8" id="KW-0808">Transferase</keyword>
<comment type="function">
    <text evidence="8">Transfers the 4'-phosphopantetheine moiety from coenzyme A to a Ser of acyl-carrier-protein.</text>
</comment>
<keyword evidence="6 8" id="KW-0443">Lipid metabolism</keyword>
<sequence>MELFVGTDIVEVERIKKAFDANSKFLERLFTQKEIEYFNSKRMKLPHIAGFFSAKESISKVLGTGISGFSWKDIEICHDEKGAPAVILKGKAKNIADKKGIRDIKLSISHTKTYAISCAIAIGGEKNDSADIKTDERS</sequence>
<protein>
    <recommendedName>
        <fullName evidence="8">Holo-[acyl-carrier-protein] synthase</fullName>
        <shortName evidence="8">Holo-ACP synthase</shortName>
        <ecNumber evidence="8">2.7.8.7</ecNumber>
    </recommendedName>
    <alternativeName>
        <fullName evidence="8">4'-phosphopantetheinyl transferase AcpS</fullName>
    </alternativeName>
</protein>
<dbReference type="AlphaFoldDB" id="A0A1G7N3P1"/>
<dbReference type="SUPFAM" id="SSF56214">
    <property type="entry name" value="4'-phosphopantetheinyl transferase"/>
    <property type="match status" value="1"/>
</dbReference>
<organism evidence="10 11">
    <name type="scientific">Thermoanaerobacter thermohydrosulfuricus</name>
    <name type="common">Clostridium thermohydrosulfuricum</name>
    <dbReference type="NCBI Taxonomy" id="1516"/>
    <lineage>
        <taxon>Bacteria</taxon>
        <taxon>Bacillati</taxon>
        <taxon>Bacillota</taxon>
        <taxon>Clostridia</taxon>
        <taxon>Thermoanaerobacterales</taxon>
        <taxon>Thermoanaerobacteraceae</taxon>
        <taxon>Thermoanaerobacter</taxon>
    </lineage>
</organism>
<keyword evidence="4 8" id="KW-0276">Fatty acid metabolism</keyword>
<comment type="subcellular location">
    <subcellularLocation>
        <location evidence="8">Cytoplasm</location>
    </subcellularLocation>
</comment>
<dbReference type="InterPro" id="IPR004568">
    <property type="entry name" value="Ppantetheine-prot_Trfase_dom"/>
</dbReference>
<dbReference type="GO" id="GO:0005737">
    <property type="term" value="C:cytoplasm"/>
    <property type="evidence" value="ECO:0007669"/>
    <property type="project" value="UniProtKB-SubCell"/>
</dbReference>
<evidence type="ECO:0000313" key="11">
    <source>
        <dbReference type="Proteomes" id="UP000183404"/>
    </source>
</evidence>
<dbReference type="RefSeq" id="WP_003870027.1">
    <property type="nucleotide sequence ID" value="NZ_FNBS01000020.1"/>
</dbReference>
<evidence type="ECO:0000256" key="8">
    <source>
        <dbReference type="HAMAP-Rule" id="MF_00101"/>
    </source>
</evidence>
<dbReference type="EC" id="2.7.8.7" evidence="8"/>
<dbReference type="GO" id="GO:0008897">
    <property type="term" value="F:holo-[acyl-carrier-protein] synthase activity"/>
    <property type="evidence" value="ECO:0007669"/>
    <property type="project" value="UniProtKB-UniRule"/>
</dbReference>
<keyword evidence="5 8" id="KW-0460">Magnesium</keyword>
<evidence type="ECO:0000256" key="6">
    <source>
        <dbReference type="ARBA" id="ARBA00023098"/>
    </source>
</evidence>
<keyword evidence="8" id="KW-0963">Cytoplasm</keyword>
<dbReference type="GO" id="GO:0000287">
    <property type="term" value="F:magnesium ion binding"/>
    <property type="evidence" value="ECO:0007669"/>
    <property type="project" value="UniProtKB-UniRule"/>
</dbReference>
<evidence type="ECO:0000256" key="3">
    <source>
        <dbReference type="ARBA" id="ARBA00022723"/>
    </source>
</evidence>
<feature type="binding site" evidence="8">
    <location>
        <position position="8"/>
    </location>
    <ligand>
        <name>Mg(2+)</name>
        <dbReference type="ChEBI" id="CHEBI:18420"/>
    </ligand>
</feature>
<comment type="catalytic activity">
    <reaction evidence="8">
        <text>apo-[ACP] + CoA = holo-[ACP] + adenosine 3',5'-bisphosphate + H(+)</text>
        <dbReference type="Rhea" id="RHEA:12068"/>
        <dbReference type="Rhea" id="RHEA-COMP:9685"/>
        <dbReference type="Rhea" id="RHEA-COMP:9690"/>
        <dbReference type="ChEBI" id="CHEBI:15378"/>
        <dbReference type="ChEBI" id="CHEBI:29999"/>
        <dbReference type="ChEBI" id="CHEBI:57287"/>
        <dbReference type="ChEBI" id="CHEBI:58343"/>
        <dbReference type="ChEBI" id="CHEBI:64479"/>
        <dbReference type="EC" id="2.7.8.7"/>
    </reaction>
</comment>
<comment type="similarity">
    <text evidence="8">Belongs to the P-Pant transferase superfamily. AcpS family.</text>
</comment>
<dbReference type="EMBL" id="FNBS01000020">
    <property type="protein sequence ID" value="SDF68624.1"/>
    <property type="molecule type" value="Genomic_DNA"/>
</dbReference>
<feature type="binding site" evidence="8">
    <location>
        <position position="56"/>
    </location>
    <ligand>
        <name>Mg(2+)</name>
        <dbReference type="ChEBI" id="CHEBI:18420"/>
    </ligand>
</feature>
<name>A0A1G7N3P1_THETY</name>
<gene>
    <name evidence="8" type="primary">acpS</name>
    <name evidence="10" type="ORF">SAMN04244560_01063</name>
</gene>
<evidence type="ECO:0000256" key="2">
    <source>
        <dbReference type="ARBA" id="ARBA00022679"/>
    </source>
</evidence>